<keyword evidence="4" id="KW-1185">Reference proteome</keyword>
<feature type="compositionally biased region" description="Low complexity" evidence="2">
    <location>
        <begin position="416"/>
        <end position="429"/>
    </location>
</feature>
<name>A0A5C3N9Y1_9AGAM</name>
<evidence type="ECO:0000256" key="1">
    <source>
        <dbReference type="SAM" id="Coils"/>
    </source>
</evidence>
<dbReference type="Proteomes" id="UP000305948">
    <property type="component" value="Unassembled WGS sequence"/>
</dbReference>
<accession>A0A5C3N9Y1</accession>
<proteinExistence type="predicted"/>
<gene>
    <name evidence="3" type="ORF">OE88DRAFT_1654227</name>
</gene>
<evidence type="ECO:0000313" key="3">
    <source>
        <dbReference type="EMBL" id="TFK53875.1"/>
    </source>
</evidence>
<dbReference type="STRING" id="5364.A0A5C3N9Y1"/>
<protein>
    <submittedName>
        <fullName evidence="3">Uncharacterized protein</fullName>
    </submittedName>
</protein>
<feature type="compositionally biased region" description="Polar residues" evidence="2">
    <location>
        <begin position="212"/>
        <end position="228"/>
    </location>
</feature>
<dbReference type="EMBL" id="ML213506">
    <property type="protein sequence ID" value="TFK53875.1"/>
    <property type="molecule type" value="Genomic_DNA"/>
</dbReference>
<feature type="compositionally biased region" description="Polar residues" evidence="2">
    <location>
        <begin position="406"/>
        <end position="415"/>
    </location>
</feature>
<dbReference type="AlphaFoldDB" id="A0A5C3N9Y1"/>
<feature type="compositionally biased region" description="Polar residues" evidence="2">
    <location>
        <begin position="658"/>
        <end position="679"/>
    </location>
</feature>
<feature type="compositionally biased region" description="Basic and acidic residues" evidence="2">
    <location>
        <begin position="182"/>
        <end position="193"/>
    </location>
</feature>
<dbReference type="OrthoDB" id="3268221at2759"/>
<feature type="compositionally biased region" description="Polar residues" evidence="2">
    <location>
        <begin position="499"/>
        <end position="508"/>
    </location>
</feature>
<evidence type="ECO:0000256" key="2">
    <source>
        <dbReference type="SAM" id="MobiDB-lite"/>
    </source>
</evidence>
<feature type="compositionally biased region" description="Pro residues" evidence="2">
    <location>
        <begin position="341"/>
        <end position="355"/>
    </location>
</feature>
<feature type="compositionally biased region" description="Pro residues" evidence="2">
    <location>
        <begin position="201"/>
        <end position="211"/>
    </location>
</feature>
<feature type="compositionally biased region" description="Low complexity" evidence="2">
    <location>
        <begin position="582"/>
        <end position="600"/>
    </location>
</feature>
<feature type="compositionally biased region" description="Pro residues" evidence="2">
    <location>
        <begin position="233"/>
        <end position="251"/>
    </location>
</feature>
<feature type="region of interest" description="Disordered" evidence="2">
    <location>
        <begin position="169"/>
        <end position="629"/>
    </location>
</feature>
<evidence type="ECO:0000313" key="4">
    <source>
        <dbReference type="Proteomes" id="UP000305948"/>
    </source>
</evidence>
<feature type="compositionally biased region" description="Polar residues" evidence="2">
    <location>
        <begin position="457"/>
        <end position="467"/>
    </location>
</feature>
<organism evidence="3 4">
    <name type="scientific">Heliocybe sulcata</name>
    <dbReference type="NCBI Taxonomy" id="5364"/>
    <lineage>
        <taxon>Eukaryota</taxon>
        <taxon>Fungi</taxon>
        <taxon>Dikarya</taxon>
        <taxon>Basidiomycota</taxon>
        <taxon>Agaricomycotina</taxon>
        <taxon>Agaricomycetes</taxon>
        <taxon>Gloeophyllales</taxon>
        <taxon>Gloeophyllaceae</taxon>
        <taxon>Heliocybe</taxon>
    </lineage>
</organism>
<feature type="region of interest" description="Disordered" evidence="2">
    <location>
        <begin position="657"/>
        <end position="706"/>
    </location>
</feature>
<keyword evidence="1" id="KW-0175">Coiled coil</keyword>
<sequence length="706" mass="76465">MLIQEQKRNEALEQVNFELTTQLTAEVERSDAAERRCRDLLQRLKTLNEERLAAQRGAARADEELKLYKLRLEEQREETKRALSIVGDLDNARQSAEEDAARARTRWRKAHEQALIERAMEQGHREGYAAGLRRGQDDGYEDGRYVGYEEGRENSARALETVYEAVMGEDTPAALGSLRNLPEPRTESERDAEPETEPMPEPEPAPPPPQSRTPSHYRTGTPHSTRTRTPVLDPRPAPSPRHPDVPIPPDNYIPSLDDDQRIRLPPPHELQRTPGTPSAQTPLPPEPEEIRFIPPPAGNNNTRHSRRASTDNKPPRARRRSSPDSQSTTISQFGIVNESPPQMPEPVVMPQPQAPPFVRERRQSGLSVIPEVLSGSTSPAPSFNRGPEQPPLPTTSFQPPYRPPSRSASHVSTETGRQSRASRRSGGPSQPIPEEARNSVSSGMSVPDITIVPPSRPGSNRSLQSHAAAQGWLSPQDANRPLPTIHDDDDEPQSQPQPASTQIYQATPVSMGPIVLPNGQLFTPTEVIPTPAAGTTDLPNGPGNTVPFPPTPSYVVQEQPPTQPVIPEGYGAHGRLPGTRYDSSSTDATTETTSSGDTLTTPPPRSKSKKTKTARSAVSSSGYTAAGVPLPASGYTAAGVPLPASGYTAAGVPLPPSTVGSSTPHTSFYAQTPSRTNAGMTPGPGNRPLSFLTERSLGMGGFAREN</sequence>
<reference evidence="3 4" key="1">
    <citation type="journal article" date="2019" name="Nat. Ecol. Evol.">
        <title>Megaphylogeny resolves global patterns of mushroom evolution.</title>
        <authorList>
            <person name="Varga T."/>
            <person name="Krizsan K."/>
            <person name="Foldi C."/>
            <person name="Dima B."/>
            <person name="Sanchez-Garcia M."/>
            <person name="Sanchez-Ramirez S."/>
            <person name="Szollosi G.J."/>
            <person name="Szarkandi J.G."/>
            <person name="Papp V."/>
            <person name="Albert L."/>
            <person name="Andreopoulos W."/>
            <person name="Angelini C."/>
            <person name="Antonin V."/>
            <person name="Barry K.W."/>
            <person name="Bougher N.L."/>
            <person name="Buchanan P."/>
            <person name="Buyck B."/>
            <person name="Bense V."/>
            <person name="Catcheside P."/>
            <person name="Chovatia M."/>
            <person name="Cooper J."/>
            <person name="Damon W."/>
            <person name="Desjardin D."/>
            <person name="Finy P."/>
            <person name="Geml J."/>
            <person name="Haridas S."/>
            <person name="Hughes K."/>
            <person name="Justo A."/>
            <person name="Karasinski D."/>
            <person name="Kautmanova I."/>
            <person name="Kiss B."/>
            <person name="Kocsube S."/>
            <person name="Kotiranta H."/>
            <person name="LaButti K.M."/>
            <person name="Lechner B.E."/>
            <person name="Liimatainen K."/>
            <person name="Lipzen A."/>
            <person name="Lukacs Z."/>
            <person name="Mihaltcheva S."/>
            <person name="Morgado L.N."/>
            <person name="Niskanen T."/>
            <person name="Noordeloos M.E."/>
            <person name="Ohm R.A."/>
            <person name="Ortiz-Santana B."/>
            <person name="Ovrebo C."/>
            <person name="Racz N."/>
            <person name="Riley R."/>
            <person name="Savchenko A."/>
            <person name="Shiryaev A."/>
            <person name="Soop K."/>
            <person name="Spirin V."/>
            <person name="Szebenyi C."/>
            <person name="Tomsovsky M."/>
            <person name="Tulloss R.E."/>
            <person name="Uehling J."/>
            <person name="Grigoriev I.V."/>
            <person name="Vagvolgyi C."/>
            <person name="Papp T."/>
            <person name="Martin F.M."/>
            <person name="Miettinen O."/>
            <person name="Hibbett D.S."/>
            <person name="Nagy L.G."/>
        </authorList>
    </citation>
    <scope>NUCLEOTIDE SEQUENCE [LARGE SCALE GENOMIC DNA]</scope>
    <source>
        <strain evidence="3 4">OMC1185</strain>
    </source>
</reference>
<feature type="coiled-coil region" evidence="1">
    <location>
        <begin position="30"/>
        <end position="106"/>
    </location>
</feature>